<comment type="caution">
    <text evidence="1">The sequence shown here is derived from an EMBL/GenBank/DDBJ whole genome shotgun (WGS) entry which is preliminary data.</text>
</comment>
<protein>
    <submittedName>
        <fullName evidence="1">6-bladed beta-propeller</fullName>
    </submittedName>
</protein>
<proteinExistence type="predicted"/>
<name>A0ABT3PVD6_9BACT</name>
<dbReference type="Proteomes" id="UP001207337">
    <property type="component" value="Unassembled WGS sequence"/>
</dbReference>
<dbReference type="EMBL" id="JAJNDC010000001">
    <property type="protein sequence ID" value="MCW9711822.1"/>
    <property type="molecule type" value="Genomic_DNA"/>
</dbReference>
<accession>A0ABT3PVD6</accession>
<keyword evidence="2" id="KW-1185">Reference proteome</keyword>
<dbReference type="Gene3D" id="2.120.10.30">
    <property type="entry name" value="TolB, C-terminal domain"/>
    <property type="match status" value="1"/>
</dbReference>
<dbReference type="SUPFAM" id="SSF63825">
    <property type="entry name" value="YWTD domain"/>
    <property type="match status" value="1"/>
</dbReference>
<evidence type="ECO:0000313" key="1">
    <source>
        <dbReference type="EMBL" id="MCW9711822.1"/>
    </source>
</evidence>
<dbReference type="PROSITE" id="PS51257">
    <property type="entry name" value="PROKAR_LIPOPROTEIN"/>
    <property type="match status" value="1"/>
</dbReference>
<reference evidence="1 2" key="1">
    <citation type="submission" date="2021-11" db="EMBL/GenBank/DDBJ databases">
        <title>Aliifidinibius sp. nov., a new bacterium isolated from saline soil.</title>
        <authorList>
            <person name="Galisteo C."/>
            <person name="De La Haba R."/>
            <person name="Sanchez-Porro C."/>
            <person name="Ventosa A."/>
        </authorList>
    </citation>
    <scope>NUCLEOTIDE SEQUENCE [LARGE SCALE GENOMIC DNA]</scope>
    <source>
        <strain evidence="1 2">KACC 190600</strain>
    </source>
</reference>
<dbReference type="RefSeq" id="WP_265787339.1">
    <property type="nucleotide sequence ID" value="NZ_BAABRS010000001.1"/>
</dbReference>
<organism evidence="1 2">
    <name type="scientific">Fodinibius salicampi</name>
    <dbReference type="NCBI Taxonomy" id="1920655"/>
    <lineage>
        <taxon>Bacteria</taxon>
        <taxon>Pseudomonadati</taxon>
        <taxon>Balneolota</taxon>
        <taxon>Balneolia</taxon>
        <taxon>Balneolales</taxon>
        <taxon>Balneolaceae</taxon>
        <taxon>Fodinibius</taxon>
    </lineage>
</organism>
<dbReference type="InterPro" id="IPR011042">
    <property type="entry name" value="6-blade_b-propeller_TolB-like"/>
</dbReference>
<sequence length="384" mass="42978">MEMRRLFPFVIFFFLASCTSNSVPDEVIHPVPDKLPPDENISFTIDIEAAQESREIPDFSGNIHSSIDQDASGSELYELEDVTIDGNGYVYTRTLESNSIEVYDFDGNYHYTIGREGRGPGEFTNLRAMDFDPSYENLYVLEMNEIEIFSRSEYGQFEPTNTIYHGLNLPADICVLRDNIYVSGMSLSTLDAPSAPNDPLSIFQFKDASIHSFNVDSGEHTDSFGQTYNSYSGNPIADANLSRTFLSCNETTNTIVGLFANYGYFFGYDLQGESKWISKVNNFKSLKIRETGIHSPTPGYGGVPNSTADFFTPFRETDLQMELIQIIRDDAEVSTLYLDSETGELIFGGSSSIIPVSKTQNVGATITLHDDEYHSMSIQTIEFE</sequence>
<gene>
    <name evidence="1" type="ORF">LQ318_02795</name>
</gene>
<dbReference type="Pfam" id="PF17170">
    <property type="entry name" value="DUF5128"/>
    <property type="match status" value="1"/>
</dbReference>
<evidence type="ECO:0000313" key="2">
    <source>
        <dbReference type="Proteomes" id="UP001207337"/>
    </source>
</evidence>